<dbReference type="AlphaFoldDB" id="A0A6V7LD91"/>
<accession>A0A6V7LD91</accession>
<organism evidence="1">
    <name type="scientific">Bracon brevicornis</name>
    <dbReference type="NCBI Taxonomy" id="1563983"/>
    <lineage>
        <taxon>Eukaryota</taxon>
        <taxon>Metazoa</taxon>
        <taxon>Ecdysozoa</taxon>
        <taxon>Arthropoda</taxon>
        <taxon>Hexapoda</taxon>
        <taxon>Insecta</taxon>
        <taxon>Pterygota</taxon>
        <taxon>Neoptera</taxon>
        <taxon>Endopterygota</taxon>
        <taxon>Hymenoptera</taxon>
        <taxon>Apocrita</taxon>
        <taxon>Ichneumonoidea</taxon>
        <taxon>Braconidae</taxon>
        <taxon>Braconinae</taxon>
        <taxon>Bracon</taxon>
    </lineage>
</organism>
<dbReference type="EMBL" id="CADCXW020000342">
    <property type="protein sequence ID" value="CAD1574143.1"/>
    <property type="molecule type" value="Genomic_DNA"/>
</dbReference>
<name>A0A6V7LD91_9HYME</name>
<protein>
    <submittedName>
        <fullName evidence="1">Uncharacterized protein</fullName>
    </submittedName>
</protein>
<proteinExistence type="predicted"/>
<reference evidence="1" key="1">
    <citation type="submission" date="2020-07" db="EMBL/GenBank/DDBJ databases">
        <authorList>
            <person name="Ferguson B K."/>
        </authorList>
    </citation>
    <scope>NUCLEOTIDE SEQUENCE</scope>
    <source>
        <strain evidence="1">L06</strain>
    </source>
</reference>
<sequence length="77" mass="8328">MASRLRSSLGRALRPFSMASRLGSSPGQRSGHLAYPQDWGAVWDSTQAIQNGLETEKQSRTALRSFSMASRLGCSLG</sequence>
<gene>
    <name evidence="1" type="ORF">BBRV_LOCUS103249</name>
</gene>
<evidence type="ECO:0000313" key="1">
    <source>
        <dbReference type="EMBL" id="CAD1574143.1"/>
    </source>
</evidence>